<dbReference type="SUPFAM" id="SSF81665">
    <property type="entry name" value="Calcium ATPase, transmembrane domain M"/>
    <property type="match status" value="1"/>
</dbReference>
<dbReference type="InterPro" id="IPR023298">
    <property type="entry name" value="ATPase_P-typ_TM_dom_sf"/>
</dbReference>
<dbReference type="RefSeq" id="WP_182818317.1">
    <property type="nucleotide sequence ID" value="NZ_AP022227.1"/>
</dbReference>
<evidence type="ECO:0000256" key="8">
    <source>
        <dbReference type="ARBA" id="ARBA00022741"/>
    </source>
</evidence>
<dbReference type="GO" id="GO:0005524">
    <property type="term" value="F:ATP binding"/>
    <property type="evidence" value="ECO:0007669"/>
    <property type="project" value="UniProtKB-UniRule"/>
</dbReference>
<dbReference type="InterPro" id="IPR027256">
    <property type="entry name" value="P-typ_ATPase_IB"/>
</dbReference>
<evidence type="ECO:0000259" key="16">
    <source>
        <dbReference type="PROSITE" id="PS50846"/>
    </source>
</evidence>
<gene>
    <name evidence="17" type="ORF">WP8W18C01_17580</name>
</gene>
<dbReference type="NCBIfam" id="TIGR01511">
    <property type="entry name" value="ATPase-IB1_Cu"/>
    <property type="match status" value="1"/>
</dbReference>
<dbReference type="InterPro" id="IPR001757">
    <property type="entry name" value="P_typ_ATPase"/>
</dbReference>
<dbReference type="NCBIfam" id="TIGR01525">
    <property type="entry name" value="ATPase-IB_hvy"/>
    <property type="match status" value="1"/>
</dbReference>
<keyword evidence="14 15" id="KW-0472">Membrane</keyword>
<comment type="subcellular location">
    <subcellularLocation>
        <location evidence="1">Cell membrane</location>
        <topology evidence="1">Multi-pass membrane protein</topology>
    </subcellularLocation>
</comment>
<dbReference type="GO" id="GO:0043682">
    <property type="term" value="F:P-type divalent copper transporter activity"/>
    <property type="evidence" value="ECO:0007669"/>
    <property type="project" value="TreeGrafter"/>
</dbReference>
<keyword evidence="13" id="KW-0406">Ion transport</keyword>
<feature type="transmembrane region" description="Helical" evidence="15">
    <location>
        <begin position="181"/>
        <end position="200"/>
    </location>
</feature>
<dbReference type="AlphaFoldDB" id="A0A6S5TJ40"/>
<feature type="domain" description="HMA" evidence="16">
    <location>
        <begin position="93"/>
        <end position="159"/>
    </location>
</feature>
<dbReference type="InterPro" id="IPR023299">
    <property type="entry name" value="ATPase_P-typ_cyto_dom_N"/>
</dbReference>
<keyword evidence="3" id="KW-0813">Transport</keyword>
<evidence type="ECO:0000256" key="2">
    <source>
        <dbReference type="ARBA" id="ARBA00006024"/>
    </source>
</evidence>
<feature type="transmembrane region" description="Helical" evidence="15">
    <location>
        <begin position="212"/>
        <end position="234"/>
    </location>
</feature>
<dbReference type="CDD" id="cd00371">
    <property type="entry name" value="HMA"/>
    <property type="match status" value="1"/>
</dbReference>
<keyword evidence="11" id="KW-1278">Translocase</keyword>
<dbReference type="FunFam" id="2.70.150.10:FF:000002">
    <property type="entry name" value="Copper-transporting ATPase 1, putative"/>
    <property type="match status" value="1"/>
</dbReference>
<dbReference type="InterPro" id="IPR008250">
    <property type="entry name" value="ATPase_P-typ_transduc_dom_A_sf"/>
</dbReference>
<dbReference type="InterPro" id="IPR059000">
    <property type="entry name" value="ATPase_P-type_domA"/>
</dbReference>
<dbReference type="Pfam" id="PF00403">
    <property type="entry name" value="HMA"/>
    <property type="match status" value="1"/>
</dbReference>
<evidence type="ECO:0000256" key="11">
    <source>
        <dbReference type="ARBA" id="ARBA00022967"/>
    </source>
</evidence>
<dbReference type="NCBIfam" id="TIGR01512">
    <property type="entry name" value="ATPase-IB2_Cd"/>
    <property type="match status" value="1"/>
</dbReference>
<name>A0A6S5TJ40_PSEPU</name>
<dbReference type="PRINTS" id="PR00119">
    <property type="entry name" value="CATATPASE"/>
</dbReference>
<dbReference type="InterPro" id="IPR018303">
    <property type="entry name" value="ATPase_P-typ_P_site"/>
</dbReference>
<keyword evidence="12 15" id="KW-1133">Transmembrane helix</keyword>
<proteinExistence type="inferred from homology"/>
<dbReference type="Pfam" id="PF00702">
    <property type="entry name" value="Hydrolase"/>
    <property type="match status" value="1"/>
</dbReference>
<dbReference type="NCBIfam" id="TIGR01494">
    <property type="entry name" value="ATPase_P-type"/>
    <property type="match status" value="1"/>
</dbReference>
<dbReference type="PANTHER" id="PTHR43520:SF5">
    <property type="entry name" value="CATION-TRANSPORTING P-TYPE ATPASE-RELATED"/>
    <property type="match status" value="1"/>
</dbReference>
<evidence type="ECO:0000256" key="15">
    <source>
        <dbReference type="RuleBase" id="RU362081"/>
    </source>
</evidence>
<feature type="transmembrane region" description="Helical" evidence="15">
    <location>
        <begin position="430"/>
        <end position="449"/>
    </location>
</feature>
<dbReference type="PROSITE" id="PS00154">
    <property type="entry name" value="ATPASE_E1_E2"/>
    <property type="match status" value="1"/>
</dbReference>
<accession>A0A6S5TJ40</accession>
<dbReference type="InterPro" id="IPR036163">
    <property type="entry name" value="HMA_dom_sf"/>
</dbReference>
<evidence type="ECO:0000256" key="10">
    <source>
        <dbReference type="ARBA" id="ARBA00022842"/>
    </source>
</evidence>
<dbReference type="PANTHER" id="PTHR43520">
    <property type="entry name" value="ATP7, ISOFORM B"/>
    <property type="match status" value="1"/>
</dbReference>
<evidence type="ECO:0000256" key="12">
    <source>
        <dbReference type="ARBA" id="ARBA00022989"/>
    </source>
</evidence>
<dbReference type="InterPro" id="IPR023214">
    <property type="entry name" value="HAD_sf"/>
</dbReference>
<evidence type="ECO:0000313" key="18">
    <source>
        <dbReference type="Proteomes" id="UP000515680"/>
    </source>
</evidence>
<dbReference type="Gene3D" id="3.30.70.100">
    <property type="match status" value="1"/>
</dbReference>
<feature type="transmembrane region" description="Helical" evidence="15">
    <location>
        <begin position="455"/>
        <end position="478"/>
    </location>
</feature>
<dbReference type="Pfam" id="PF12156">
    <property type="entry name" value="ATPase-cat_bd"/>
    <property type="match status" value="1"/>
</dbReference>
<dbReference type="Proteomes" id="UP000515680">
    <property type="component" value="Chromosome"/>
</dbReference>
<dbReference type="GO" id="GO:0005886">
    <property type="term" value="C:plasma membrane"/>
    <property type="evidence" value="ECO:0007669"/>
    <property type="project" value="UniProtKB-SubCell"/>
</dbReference>
<evidence type="ECO:0000256" key="5">
    <source>
        <dbReference type="ARBA" id="ARBA00022553"/>
    </source>
</evidence>
<dbReference type="PROSITE" id="PS50846">
    <property type="entry name" value="HMA_2"/>
    <property type="match status" value="1"/>
</dbReference>
<feature type="transmembrane region" description="Helical" evidence="15">
    <location>
        <begin position="754"/>
        <end position="770"/>
    </location>
</feature>
<keyword evidence="7 15" id="KW-0479">Metal-binding</keyword>
<evidence type="ECO:0000256" key="14">
    <source>
        <dbReference type="ARBA" id="ARBA00023136"/>
    </source>
</evidence>
<dbReference type="Pfam" id="PF00122">
    <property type="entry name" value="E1-E2_ATPase"/>
    <property type="match status" value="1"/>
</dbReference>
<keyword evidence="9 15" id="KW-0067">ATP-binding</keyword>
<dbReference type="GO" id="GO:0016887">
    <property type="term" value="F:ATP hydrolysis activity"/>
    <property type="evidence" value="ECO:0007669"/>
    <property type="project" value="InterPro"/>
</dbReference>
<keyword evidence="4 15" id="KW-1003">Cell membrane</keyword>
<dbReference type="GO" id="GO:0055070">
    <property type="term" value="P:copper ion homeostasis"/>
    <property type="evidence" value="ECO:0007669"/>
    <property type="project" value="TreeGrafter"/>
</dbReference>
<evidence type="ECO:0000256" key="1">
    <source>
        <dbReference type="ARBA" id="ARBA00004651"/>
    </source>
</evidence>
<comment type="similarity">
    <text evidence="2 15">Belongs to the cation transport ATPase (P-type) (TC 3.A.3) family. Type IB subfamily.</text>
</comment>
<evidence type="ECO:0000256" key="13">
    <source>
        <dbReference type="ARBA" id="ARBA00023065"/>
    </source>
</evidence>
<dbReference type="Gene3D" id="2.70.150.10">
    <property type="entry name" value="Calcium-transporting ATPase, cytoplasmic transduction domain A"/>
    <property type="match status" value="1"/>
</dbReference>
<keyword evidence="10" id="KW-0460">Magnesium</keyword>
<sequence>MTQPTPCYHCALPIPAGSRFTAVVLGEPRQFCCPGCQAVAASIVAGGLEHYYQHRSDTSANPEALPRQLQDELALYDRADVQQAFVRHQDELSEATLMIEGISCAACGWLIEKHLRNVAGVAEARLNLSNHRLLVSWDDRQLPLSQLLAELRQIGYAAHPYQPDQAAERLAQENRRALRRLGVAGLLWFQAMMATMATWPEFNIDLSPELHTILRWVALFLTTPIVFYSCAPFFKGAARDVRTRHLTMDVSVSLAIALAYGAGIWTAITGSGELYFDTVGMFALFLLTGRYLERRARERTAAATAQLVNLLPASCLRLDSVGNAERILLGELNQGDRVQVLPGSVIPADGRIVDGRSSVDESLLTGEYLPLARQVGDRVTGGTLNVESTLTVAVEATGQDSRLSAIVRLLERAQSEKPRLAEIADRASQWFLLFTLVASAAIGLLWWQLDATRAFWIVLAMLVATCPCALSLATPTALTAATGTLHKLGLLVTRGHVLEGLNQVDTVIFDKTGTLTEGRLALRSILPLGALPVDRCLALAAALENRSEHPIARAFGRTAEPAEDVQTVPGLGLEGRFDGQQLRIGQATFVCALSGAQIPPVPEARGQWLLLGDRQGPLAWFGLDDRLRDDAPALLAACKARGWHTLLLSGDNSPMVAEVATQLGIDQAIGGLRPDDKLERLKALQAEGRKVLMLGDGVNDVPVLAAADISIAMGSATDLAKTCADAVLLSNRLDALVQAFDLARRTRRNIIENLLWATLYNALMLPFAALGWITPVWAAIGMSVSSLIVVLNALRLTRPTGASLLASQTPATERKPLCPPSTS</sequence>
<feature type="transmembrane region" description="Helical" evidence="15">
    <location>
        <begin position="274"/>
        <end position="292"/>
    </location>
</feature>
<keyword evidence="8 15" id="KW-0547">Nucleotide-binding</keyword>
<dbReference type="InterPro" id="IPR021993">
    <property type="entry name" value="ATPase-cat-bd"/>
</dbReference>
<feature type="transmembrane region" description="Helical" evidence="15">
    <location>
        <begin position="776"/>
        <end position="794"/>
    </location>
</feature>
<evidence type="ECO:0000256" key="6">
    <source>
        <dbReference type="ARBA" id="ARBA00022692"/>
    </source>
</evidence>
<dbReference type="Gene3D" id="3.40.1110.10">
    <property type="entry name" value="Calcium-transporting ATPase, cytoplasmic domain N"/>
    <property type="match status" value="1"/>
</dbReference>
<protein>
    <submittedName>
        <fullName evidence="17">Cation-transporting P-type ATPase</fullName>
    </submittedName>
</protein>
<organism evidence="17 18">
    <name type="scientific">Pseudomonas putida</name>
    <name type="common">Arthrobacter siderocapsulatus</name>
    <dbReference type="NCBI Taxonomy" id="303"/>
    <lineage>
        <taxon>Bacteria</taxon>
        <taxon>Pseudomonadati</taxon>
        <taxon>Pseudomonadota</taxon>
        <taxon>Gammaproteobacteria</taxon>
        <taxon>Pseudomonadales</taxon>
        <taxon>Pseudomonadaceae</taxon>
        <taxon>Pseudomonas</taxon>
    </lineage>
</organism>
<evidence type="ECO:0000256" key="9">
    <source>
        <dbReference type="ARBA" id="ARBA00022840"/>
    </source>
</evidence>
<dbReference type="InterPro" id="IPR036412">
    <property type="entry name" value="HAD-like_sf"/>
</dbReference>
<dbReference type="InterPro" id="IPR006121">
    <property type="entry name" value="HMA_dom"/>
</dbReference>
<reference evidence="17 18" key="1">
    <citation type="submission" date="2019-12" db="EMBL/GenBank/DDBJ databases">
        <title>complete genome sequences of Pseudomonas putida str. WP8-W18-CRE-01 isolated from wastewater treatment plant effluent.</title>
        <authorList>
            <person name="Sekizuka T."/>
            <person name="Itokawa K."/>
            <person name="Yatsu K."/>
            <person name="Inamine Y."/>
            <person name="Kuroda M."/>
        </authorList>
    </citation>
    <scope>NUCLEOTIDE SEQUENCE [LARGE SCALE GENOMIC DNA]</scope>
    <source>
        <strain evidence="17 18">WP8-W18-CRE-01</strain>
    </source>
</reference>
<dbReference type="SUPFAM" id="SSF55008">
    <property type="entry name" value="HMA, heavy metal-associated domain"/>
    <property type="match status" value="1"/>
</dbReference>
<evidence type="ECO:0000256" key="4">
    <source>
        <dbReference type="ARBA" id="ARBA00022475"/>
    </source>
</evidence>
<feature type="transmembrane region" description="Helical" evidence="15">
    <location>
        <begin position="246"/>
        <end position="268"/>
    </location>
</feature>
<dbReference type="Gene3D" id="3.40.50.1000">
    <property type="entry name" value="HAD superfamily/HAD-like"/>
    <property type="match status" value="1"/>
</dbReference>
<dbReference type="CDD" id="cd02079">
    <property type="entry name" value="P-type_ATPase_HM"/>
    <property type="match status" value="1"/>
</dbReference>
<evidence type="ECO:0000256" key="7">
    <source>
        <dbReference type="ARBA" id="ARBA00022723"/>
    </source>
</evidence>
<evidence type="ECO:0000256" key="3">
    <source>
        <dbReference type="ARBA" id="ARBA00022448"/>
    </source>
</evidence>
<dbReference type="SUPFAM" id="SSF56784">
    <property type="entry name" value="HAD-like"/>
    <property type="match status" value="1"/>
</dbReference>
<keyword evidence="5" id="KW-0597">Phosphoprotein</keyword>
<evidence type="ECO:0000313" key="17">
    <source>
        <dbReference type="EMBL" id="BBT39417.1"/>
    </source>
</evidence>
<dbReference type="SUPFAM" id="SSF81653">
    <property type="entry name" value="Calcium ATPase, transduction domain A"/>
    <property type="match status" value="1"/>
</dbReference>
<dbReference type="EMBL" id="AP022227">
    <property type="protein sequence ID" value="BBT39417.1"/>
    <property type="molecule type" value="Genomic_DNA"/>
</dbReference>
<keyword evidence="6 15" id="KW-0812">Transmembrane</keyword>
<dbReference type="GO" id="GO:0005507">
    <property type="term" value="F:copper ion binding"/>
    <property type="evidence" value="ECO:0007669"/>
    <property type="project" value="TreeGrafter"/>
</dbReference>